<dbReference type="InterPro" id="IPR027417">
    <property type="entry name" value="P-loop_NTPase"/>
</dbReference>
<feature type="transmembrane region" description="Helical" evidence="1">
    <location>
        <begin position="884"/>
        <end position="907"/>
    </location>
</feature>
<organism evidence="2 3">
    <name type="scientific">Streptomyces melanogenes</name>
    <dbReference type="NCBI Taxonomy" id="67326"/>
    <lineage>
        <taxon>Bacteria</taxon>
        <taxon>Bacillati</taxon>
        <taxon>Actinomycetota</taxon>
        <taxon>Actinomycetes</taxon>
        <taxon>Kitasatosporales</taxon>
        <taxon>Streptomycetaceae</taxon>
        <taxon>Streptomyces</taxon>
    </lineage>
</organism>
<protein>
    <recommendedName>
        <fullName evidence="4">NACHT domain-containing protein</fullName>
    </recommendedName>
</protein>
<evidence type="ECO:0000313" key="2">
    <source>
        <dbReference type="EMBL" id="WUT85973.1"/>
    </source>
</evidence>
<dbReference type="PANTHER" id="PTHR46844">
    <property type="entry name" value="SLR5058 PROTEIN"/>
    <property type="match status" value="1"/>
</dbReference>
<keyword evidence="1" id="KW-0812">Transmembrane</keyword>
<dbReference type="RefSeq" id="WP_329402258.1">
    <property type="nucleotide sequence ID" value="NZ_CP109019.1"/>
</dbReference>
<evidence type="ECO:0000313" key="3">
    <source>
        <dbReference type="Proteomes" id="UP001432060"/>
    </source>
</evidence>
<dbReference type="EMBL" id="CP109019">
    <property type="protein sequence ID" value="WUT85973.1"/>
    <property type="molecule type" value="Genomic_DNA"/>
</dbReference>
<name>A0ABZ1XTA7_9ACTN</name>
<keyword evidence="3" id="KW-1185">Reference proteome</keyword>
<sequence length="928" mass="102085">MWSQPQTWGPAVAAFAAGVLVLKLKDWFKSLVDKAAALLYDRLAGSALLARTALRRYIVRVHERHERFSVSFRVDDPQAMDMSSVYVPLRTASGFGAGAEQNEAAASLYEARRAVVLGVPGAGKTMLLRHTVLAWCRERYRPDGPPRRAWYGRRRPPKADPGELVDVPVLLKLHEVNLEKGDLRDHIVKHFADHDFPGAGKWTDRALAEGRLAVYFDGLDEVPSARRKEIADAIGQFMRTHARCRTVVTCRIAVYRGEFNEDVDRTLRVQEFDERLVRRFLHGWPWPEHLPGDTVEQLLGALRDTPQLMPLARNPLLLTMVAYLYSNVYAGTDQALPHTRADFYKQVTDSLLGDRQRDARFSHPVKKAVLQALALAAQDVPSHVHDRLALPEREVLACVRAALEEQGRPADRAQEVLEEIVERSGLLLAVDSGERYQFAHLTLQEYLAATRLAADPSGLLARYRRDPLAWRETVRLWCGAETRDCTGVVREVFGLDPVLAFQCLADAQVVDAALADEIVGMFRDRLGRETGPDRQAVIGAFGVVAGDRRARGRAVFGLLARIAADGGPRGTAAVAALAATNLPRAAERLAELISTVPDAGPALARMGDLAVPALRTAASRGEAGALRALWAIRTPRAAVALSEFLLDSTSRDAAFYLGDLLRDQVIEEALRETPQRVRMPDYMWVWQPFAVGAEDPLVRRVSMIAGAIAQEGAVPPQDVTVDPRVLAALSLVGLVVVVEGAALAEPVRRRDAPSVQPRILHLLPDTLRRGVVEILRGQQVTPATWERVNDPVEHPDYDVGRSWHLRLLLALALAVSACAAERAADAAVLWHPWGPVWLGWASVLLIVGGWGLLFARQATGVVMLPLVCVYGAVAWRDWWGPVPAVAVGAATVGACVALAVRAIVLFSRADDARTPLRRFVRDHLNRTP</sequence>
<keyword evidence="1" id="KW-0472">Membrane</keyword>
<proteinExistence type="predicted"/>
<accession>A0ABZ1XTA7</accession>
<dbReference type="PANTHER" id="PTHR46844:SF1">
    <property type="entry name" value="SLR5058 PROTEIN"/>
    <property type="match status" value="1"/>
</dbReference>
<gene>
    <name evidence="2" type="ORF">OG515_29170</name>
</gene>
<feature type="transmembrane region" description="Helical" evidence="1">
    <location>
        <begin position="836"/>
        <end position="854"/>
    </location>
</feature>
<keyword evidence="1" id="KW-1133">Transmembrane helix</keyword>
<evidence type="ECO:0000256" key="1">
    <source>
        <dbReference type="SAM" id="Phobius"/>
    </source>
</evidence>
<reference evidence="2" key="1">
    <citation type="submission" date="2022-10" db="EMBL/GenBank/DDBJ databases">
        <title>The complete genomes of actinobacterial strains from the NBC collection.</title>
        <authorList>
            <person name="Joergensen T.S."/>
            <person name="Alvarez Arevalo M."/>
            <person name="Sterndorff E.B."/>
            <person name="Faurdal D."/>
            <person name="Vuksanovic O."/>
            <person name="Mourched A.-S."/>
            <person name="Charusanti P."/>
            <person name="Shaw S."/>
            <person name="Blin K."/>
            <person name="Weber T."/>
        </authorList>
    </citation>
    <scope>NUCLEOTIDE SEQUENCE</scope>
    <source>
        <strain evidence="2">NBC_00668</strain>
    </source>
</reference>
<feature type="transmembrane region" description="Helical" evidence="1">
    <location>
        <begin position="861"/>
        <end position="878"/>
    </location>
</feature>
<evidence type="ECO:0008006" key="4">
    <source>
        <dbReference type="Google" id="ProtNLM"/>
    </source>
</evidence>
<dbReference type="SUPFAM" id="SSF52540">
    <property type="entry name" value="P-loop containing nucleoside triphosphate hydrolases"/>
    <property type="match status" value="1"/>
</dbReference>
<dbReference type="Proteomes" id="UP001432060">
    <property type="component" value="Chromosome"/>
</dbReference>
<dbReference type="Gene3D" id="3.40.50.300">
    <property type="entry name" value="P-loop containing nucleotide triphosphate hydrolases"/>
    <property type="match status" value="1"/>
</dbReference>